<reference evidence="8 9" key="1">
    <citation type="submission" date="2017-07" db="EMBL/GenBank/DDBJ databases">
        <title>Draft whole genome sequences of clinical Proprionibacteriaceae strains.</title>
        <authorList>
            <person name="Bernier A.-M."/>
            <person name="Bernard K."/>
            <person name="Domingo M.-C."/>
        </authorList>
    </citation>
    <scope>NUCLEOTIDE SEQUENCE [LARGE SCALE GENOMIC DNA]</scope>
    <source>
        <strain evidence="8 9">NML 130396</strain>
    </source>
</reference>
<proteinExistence type="inferred from homology"/>
<dbReference type="Gene3D" id="1.20.140.10">
    <property type="entry name" value="Butyryl-CoA Dehydrogenase, subunit A, domain 3"/>
    <property type="match status" value="1"/>
</dbReference>
<dbReference type="SUPFAM" id="SSF47203">
    <property type="entry name" value="Acyl-CoA dehydrogenase C-terminal domain-like"/>
    <property type="match status" value="1"/>
</dbReference>
<dbReference type="EMBL" id="NMVQ01000047">
    <property type="protein sequence ID" value="OYO16537.1"/>
    <property type="molecule type" value="Genomic_DNA"/>
</dbReference>
<evidence type="ECO:0000256" key="3">
    <source>
        <dbReference type="ARBA" id="ARBA00022630"/>
    </source>
</evidence>
<dbReference type="InterPro" id="IPR013786">
    <property type="entry name" value="AcylCoA_DH/ox_N"/>
</dbReference>
<accession>A0A255GL30</accession>
<dbReference type="InterPro" id="IPR009075">
    <property type="entry name" value="AcylCo_DH/oxidase_C"/>
</dbReference>
<evidence type="ECO:0000259" key="6">
    <source>
        <dbReference type="Pfam" id="PF00441"/>
    </source>
</evidence>
<dbReference type="GO" id="GO:0050660">
    <property type="term" value="F:flavin adenine dinucleotide binding"/>
    <property type="evidence" value="ECO:0007669"/>
    <property type="project" value="InterPro"/>
</dbReference>
<evidence type="ECO:0000259" key="7">
    <source>
        <dbReference type="Pfam" id="PF02771"/>
    </source>
</evidence>
<organism evidence="8 9">
    <name type="scientific">Enemella dayhoffiae</name>
    <dbReference type="NCBI Taxonomy" id="2016507"/>
    <lineage>
        <taxon>Bacteria</taxon>
        <taxon>Bacillati</taxon>
        <taxon>Actinomycetota</taxon>
        <taxon>Actinomycetes</taxon>
        <taxon>Propionibacteriales</taxon>
        <taxon>Propionibacteriaceae</taxon>
        <taxon>Enemella</taxon>
    </lineage>
</organism>
<evidence type="ECO:0000313" key="9">
    <source>
        <dbReference type="Proteomes" id="UP000216311"/>
    </source>
</evidence>
<dbReference type="OrthoDB" id="7328575at2"/>
<evidence type="ECO:0000256" key="5">
    <source>
        <dbReference type="ARBA" id="ARBA00023002"/>
    </source>
</evidence>
<protein>
    <submittedName>
        <fullName evidence="8">Acyl-CoA dehydrogenase</fullName>
    </submittedName>
</protein>
<comment type="caution">
    <text evidence="8">The sequence shown here is derived from an EMBL/GenBank/DDBJ whole genome shotgun (WGS) entry which is preliminary data.</text>
</comment>
<evidence type="ECO:0000256" key="2">
    <source>
        <dbReference type="ARBA" id="ARBA00009347"/>
    </source>
</evidence>
<feature type="domain" description="Acyl-CoA dehydrogenase/oxidase N-terminal" evidence="7">
    <location>
        <begin position="12"/>
        <end position="85"/>
    </location>
</feature>
<dbReference type="Gene3D" id="1.10.540.10">
    <property type="entry name" value="Acyl-CoA dehydrogenase/oxidase, N-terminal domain"/>
    <property type="match status" value="1"/>
</dbReference>
<dbReference type="Pfam" id="PF00441">
    <property type="entry name" value="Acyl-CoA_dh_1"/>
    <property type="match status" value="1"/>
</dbReference>
<dbReference type="PANTHER" id="PTHR43884">
    <property type="entry name" value="ACYL-COA DEHYDROGENASE"/>
    <property type="match status" value="1"/>
</dbReference>
<dbReference type="Proteomes" id="UP000216311">
    <property type="component" value="Unassembled WGS sequence"/>
</dbReference>
<dbReference type="RefSeq" id="WP_094365424.1">
    <property type="nucleotide sequence ID" value="NZ_NMVQ01000047.1"/>
</dbReference>
<comment type="cofactor">
    <cofactor evidence="1">
        <name>FAD</name>
        <dbReference type="ChEBI" id="CHEBI:57692"/>
    </cofactor>
</comment>
<dbReference type="Pfam" id="PF02771">
    <property type="entry name" value="Acyl-CoA_dh_N"/>
    <property type="match status" value="1"/>
</dbReference>
<keyword evidence="4" id="KW-0274">FAD</keyword>
<keyword evidence="9" id="KW-1185">Reference proteome</keyword>
<evidence type="ECO:0000256" key="4">
    <source>
        <dbReference type="ARBA" id="ARBA00022827"/>
    </source>
</evidence>
<keyword evidence="3" id="KW-0285">Flavoprotein</keyword>
<dbReference type="SUPFAM" id="SSF56645">
    <property type="entry name" value="Acyl-CoA dehydrogenase NM domain-like"/>
    <property type="match status" value="1"/>
</dbReference>
<name>A0A255GL30_9ACTN</name>
<keyword evidence="5" id="KW-0560">Oxidoreductase</keyword>
<dbReference type="AlphaFoldDB" id="A0A255GL30"/>
<evidence type="ECO:0000256" key="1">
    <source>
        <dbReference type="ARBA" id="ARBA00001974"/>
    </source>
</evidence>
<feature type="domain" description="Acyl-CoA dehydrogenase/oxidase C-terminal" evidence="6">
    <location>
        <begin position="198"/>
        <end position="316"/>
    </location>
</feature>
<dbReference type="InterPro" id="IPR037069">
    <property type="entry name" value="AcylCoA_DH/ox_N_sf"/>
</dbReference>
<comment type="similarity">
    <text evidence="2">Belongs to the acyl-CoA dehydrogenase family.</text>
</comment>
<gene>
    <name evidence="8" type="ORF">CGZ93_17375</name>
</gene>
<dbReference type="GO" id="GO:0003995">
    <property type="term" value="F:acyl-CoA dehydrogenase activity"/>
    <property type="evidence" value="ECO:0007669"/>
    <property type="project" value="TreeGrafter"/>
</dbReference>
<evidence type="ECO:0000313" key="8">
    <source>
        <dbReference type="EMBL" id="OYO16537.1"/>
    </source>
</evidence>
<dbReference type="InterPro" id="IPR009100">
    <property type="entry name" value="AcylCoA_DH/oxidase_NM_dom_sf"/>
</dbReference>
<sequence>MIIDLNDSGECADIRSTLVSLLDKRADPGAVRRAIDSTMGFDQKLTGELAELGFTALALPESAGGLELGATECAVVWHELGRRLVPGPVGDTLVAGLVLGDADAEEVLSRLGEGATCALARQEPGSDRLRFVPHGDAVDLVLAVNADEVMLIEDVRARPTAALDPTRQLAEIDLSGGGTHRLGDAELAQRLDSVRLVAQAVEAAGAAVRALELTVAHLSVREQFGRPLGSFQALKHRCADLVVAIRGAYATAERAVVLVSEGNASELQTAATLARLVAADTLFEVAAEAIQLHGGIGITWEHDIQLYLKRAKSTQLLCRTQAELRDRLRVSAGLA</sequence>
<dbReference type="InterPro" id="IPR036250">
    <property type="entry name" value="AcylCo_DH-like_C"/>
</dbReference>
<dbReference type="PANTHER" id="PTHR43884:SF20">
    <property type="entry name" value="ACYL-COA DEHYDROGENASE FADE28"/>
    <property type="match status" value="1"/>
</dbReference>